<dbReference type="InterPro" id="IPR051058">
    <property type="entry name" value="GDSL_Est/Lipase"/>
</dbReference>
<evidence type="ECO:0000256" key="4">
    <source>
        <dbReference type="SAM" id="SignalP"/>
    </source>
</evidence>
<comment type="similarity">
    <text evidence="1">Belongs to the 'GDSL' lipolytic enzyme family.</text>
</comment>
<dbReference type="PANTHER" id="PTHR45648:SF22">
    <property type="entry name" value="GDSL LIPASE_ACYLHYDROLASE FAMILY PROTEIN (AFU_ORTHOLOGUE AFUA_4G14700)"/>
    <property type="match status" value="1"/>
</dbReference>
<dbReference type="Proteomes" id="UP001620460">
    <property type="component" value="Unassembled WGS sequence"/>
</dbReference>
<dbReference type="Gene3D" id="3.40.50.1110">
    <property type="entry name" value="SGNH hydrolase"/>
    <property type="match status" value="1"/>
</dbReference>
<dbReference type="PANTHER" id="PTHR45648">
    <property type="entry name" value="GDSL LIPASE/ACYLHYDROLASE FAMILY PROTEIN (AFU_ORTHOLOGUE AFUA_4G14700)"/>
    <property type="match status" value="1"/>
</dbReference>
<name>A0ABW8K1S4_9GAMM</name>
<proteinExistence type="inferred from homology"/>
<evidence type="ECO:0000256" key="1">
    <source>
        <dbReference type="ARBA" id="ARBA00008668"/>
    </source>
</evidence>
<evidence type="ECO:0000313" key="7">
    <source>
        <dbReference type="Proteomes" id="UP001620460"/>
    </source>
</evidence>
<organism evidence="6 7">
    <name type="scientific">Dyella ginsengisoli</name>
    <dbReference type="NCBI Taxonomy" id="363848"/>
    <lineage>
        <taxon>Bacteria</taxon>
        <taxon>Pseudomonadati</taxon>
        <taxon>Pseudomonadota</taxon>
        <taxon>Gammaproteobacteria</taxon>
        <taxon>Lysobacterales</taxon>
        <taxon>Rhodanobacteraceae</taxon>
        <taxon>Dyella</taxon>
    </lineage>
</organism>
<dbReference type="Pfam" id="PF03797">
    <property type="entry name" value="Autotransporter"/>
    <property type="match status" value="1"/>
</dbReference>
<protein>
    <submittedName>
        <fullName evidence="6">Autotransporter domain-containing protein</fullName>
    </submittedName>
</protein>
<dbReference type="InterPro" id="IPR036514">
    <property type="entry name" value="SGNH_hydro_sf"/>
</dbReference>
<reference evidence="6 7" key="1">
    <citation type="submission" date="2020-10" db="EMBL/GenBank/DDBJ databases">
        <title>Phylogeny of dyella-like bacteria.</title>
        <authorList>
            <person name="Fu J."/>
        </authorList>
    </citation>
    <scope>NUCLEOTIDE SEQUENCE [LARGE SCALE GENOMIC DNA]</scope>
    <source>
        <strain evidence="6 7">Gsoil3046</strain>
    </source>
</reference>
<dbReference type="RefSeq" id="WP_404635864.1">
    <property type="nucleotide sequence ID" value="NZ_JADIKM010000006.1"/>
</dbReference>
<dbReference type="PROSITE" id="PS51208">
    <property type="entry name" value="AUTOTRANSPORTER"/>
    <property type="match status" value="1"/>
</dbReference>
<dbReference type="EMBL" id="JADIKM010000006">
    <property type="protein sequence ID" value="MFK2905962.1"/>
    <property type="molecule type" value="Genomic_DNA"/>
</dbReference>
<dbReference type="InterPro" id="IPR008265">
    <property type="entry name" value="Lipase_GDSL_AS"/>
</dbReference>
<dbReference type="PROSITE" id="PS01098">
    <property type="entry name" value="LIPASE_GDSL_SER"/>
    <property type="match status" value="1"/>
</dbReference>
<dbReference type="NCBIfam" id="TIGR01414">
    <property type="entry name" value="autotrans_barl"/>
    <property type="match status" value="1"/>
</dbReference>
<dbReference type="InterPro" id="IPR006315">
    <property type="entry name" value="OM_autotransptr_brl_dom"/>
</dbReference>
<comment type="caution">
    <text evidence="6">The sequence shown here is derived from an EMBL/GenBank/DDBJ whole genome shotgun (WGS) entry which is preliminary data.</text>
</comment>
<dbReference type="Pfam" id="PF00657">
    <property type="entry name" value="Lipase_GDSL"/>
    <property type="match status" value="1"/>
</dbReference>
<keyword evidence="7" id="KW-1185">Reference proteome</keyword>
<keyword evidence="3" id="KW-0378">Hydrolase</keyword>
<feature type="signal peptide" evidence="4">
    <location>
        <begin position="1"/>
        <end position="23"/>
    </location>
</feature>
<feature type="chain" id="PRO_5047346108" evidence="4">
    <location>
        <begin position="24"/>
        <end position="616"/>
    </location>
</feature>
<dbReference type="SUPFAM" id="SSF52266">
    <property type="entry name" value="SGNH hydrolase"/>
    <property type="match status" value="1"/>
</dbReference>
<dbReference type="InterPro" id="IPR017186">
    <property type="entry name" value="Lipase_autotranspt_EstA"/>
</dbReference>
<dbReference type="InterPro" id="IPR005546">
    <property type="entry name" value="Autotransporte_beta"/>
</dbReference>
<sequence length="616" mass="63385">MPRTRLLAGAIVAGLLASQAASATDFSQVVVFGDSLSDAGNISLATAPQIQPPLRFTTNPGKTAAELVADGIGHPITASLAGGTDFAWGGAGLVNNVAAVPTLPQQLGMYLTATGGQADPNALYQVWGGANDIFYLTGTSTDSTVLATGTANAAITEVGMLGQLKAAGANYVVVYNLPDLGKTPSAAAQGAAASAGATQLAVLYNSTLSSGLSQLSSQGLNVVPVNTYGLINEVVANPAAFGFSNVTDAACGLAASSVQCGPAGSGLPYTYAAGTDESYLFADGVHPTTAAHRLLSQVVLAELAAPGQISLLGEAPLASSAAQYRAIRNEMLADSQGSETRMFAAIDYGQQRFDGTSSTPKTSSDNVNLTLGADVRTSEHTTVGVSLGIGQSKADFKGNGGGYKLQDISGQLFGVYSNGGGYVGGFASFGQSNFKDIERRIQLGPSLRIESGKADGSHLGGGVEGGWWFNMGQSLKTGPFAHVEWQSIKVNGYTEGGNDSTAMYFGRQQRDALISSLGWRLMGSWKVNDLQMAPFVELAWNHDGKADPRSVRAGLSSMGGSFALSGYTPDKTWGSANIGLSAQLTPSVTSWIAVNSRFSDSTQKDNSVNLGFKVAF</sequence>
<dbReference type="CDD" id="cd01847">
    <property type="entry name" value="Triacylglycerol_lipase_like"/>
    <property type="match status" value="1"/>
</dbReference>
<gene>
    <name evidence="6" type="ORF">ISP17_18530</name>
</gene>
<dbReference type="SUPFAM" id="SSF103515">
    <property type="entry name" value="Autotransporter"/>
    <property type="match status" value="1"/>
</dbReference>
<keyword evidence="2 4" id="KW-0732">Signal</keyword>
<evidence type="ECO:0000259" key="5">
    <source>
        <dbReference type="PROSITE" id="PS51208"/>
    </source>
</evidence>
<dbReference type="Gene3D" id="2.40.128.130">
    <property type="entry name" value="Autotransporter beta-domain"/>
    <property type="match status" value="1"/>
</dbReference>
<dbReference type="InterPro" id="IPR001087">
    <property type="entry name" value="GDSL"/>
</dbReference>
<feature type="domain" description="Autotransporter" evidence="5">
    <location>
        <begin position="335"/>
        <end position="616"/>
    </location>
</feature>
<evidence type="ECO:0000256" key="2">
    <source>
        <dbReference type="ARBA" id="ARBA00022729"/>
    </source>
</evidence>
<dbReference type="SMART" id="SM00869">
    <property type="entry name" value="Autotransporter"/>
    <property type="match status" value="1"/>
</dbReference>
<evidence type="ECO:0000313" key="6">
    <source>
        <dbReference type="EMBL" id="MFK2905962.1"/>
    </source>
</evidence>
<dbReference type="PIRSF" id="PIRSF037375">
    <property type="entry name" value="Autotrns_EstA"/>
    <property type="match status" value="1"/>
</dbReference>
<evidence type="ECO:0000256" key="3">
    <source>
        <dbReference type="ARBA" id="ARBA00022801"/>
    </source>
</evidence>
<dbReference type="InterPro" id="IPR036709">
    <property type="entry name" value="Autotransporte_beta_dom_sf"/>
</dbReference>
<accession>A0ABW8K1S4</accession>